<evidence type="ECO:0000256" key="1">
    <source>
        <dbReference type="ARBA" id="ARBA00022553"/>
    </source>
</evidence>
<dbReference type="AlphaFoldDB" id="A0A5C1AED1"/>
<sequence>MSEPFAPGGAASGVLVVDPAPAARSQLKHSLEACGWRVWTAADAPSALHLYAARRAEIGAVVVDLHLPGLQGARVLAELGSMCPALVRVATSGDLPGRATAAFRRLSALPLFEKPVRVEDVDHLLRRSLSPE</sequence>
<reference evidence="5" key="1">
    <citation type="submission" date="2019-08" db="EMBL/GenBank/DDBJ databases">
        <title>Limnoglobus roseus gen. nov., sp. nov., a novel freshwater planctomycete with a giant genome from the family Gemmataceae.</title>
        <authorList>
            <person name="Kulichevskaya I.S."/>
            <person name="Naumoff D.G."/>
            <person name="Miroshnikov K."/>
            <person name="Ivanova A."/>
            <person name="Philippov D.A."/>
            <person name="Hakobyan A."/>
            <person name="Rijpstra I.C."/>
            <person name="Sinninghe Damste J.S."/>
            <person name="Liesack W."/>
            <person name="Dedysh S.N."/>
        </authorList>
    </citation>
    <scope>NUCLEOTIDE SEQUENCE [LARGE SCALE GENOMIC DNA]</scope>
    <source>
        <strain evidence="5">PX52</strain>
    </source>
</reference>
<evidence type="ECO:0000259" key="3">
    <source>
        <dbReference type="PROSITE" id="PS50110"/>
    </source>
</evidence>
<dbReference type="Gene3D" id="3.40.50.2300">
    <property type="match status" value="1"/>
</dbReference>
<protein>
    <submittedName>
        <fullName evidence="4">Response regulator</fullName>
    </submittedName>
</protein>
<evidence type="ECO:0000313" key="4">
    <source>
        <dbReference type="EMBL" id="QEL17749.1"/>
    </source>
</evidence>
<dbReference type="KEGG" id="lrs:PX52LOC_04753"/>
<dbReference type="PANTHER" id="PTHR44591">
    <property type="entry name" value="STRESS RESPONSE REGULATOR PROTEIN 1"/>
    <property type="match status" value="1"/>
</dbReference>
<dbReference type="Pfam" id="PF00072">
    <property type="entry name" value="Response_reg"/>
    <property type="match status" value="1"/>
</dbReference>
<keyword evidence="1 2" id="KW-0597">Phosphoprotein</keyword>
<dbReference type="InterPro" id="IPR050595">
    <property type="entry name" value="Bact_response_regulator"/>
</dbReference>
<proteinExistence type="predicted"/>
<feature type="modified residue" description="4-aspartylphosphate" evidence="2">
    <location>
        <position position="64"/>
    </location>
</feature>
<dbReference type="EMBL" id="CP042425">
    <property type="protein sequence ID" value="QEL17749.1"/>
    <property type="molecule type" value="Genomic_DNA"/>
</dbReference>
<gene>
    <name evidence="4" type="ORF">PX52LOC_04753</name>
</gene>
<keyword evidence="5" id="KW-1185">Reference proteome</keyword>
<dbReference type="PANTHER" id="PTHR44591:SF20">
    <property type="entry name" value="PROTEIN PILH"/>
    <property type="match status" value="1"/>
</dbReference>
<evidence type="ECO:0000256" key="2">
    <source>
        <dbReference type="PROSITE-ProRule" id="PRU00169"/>
    </source>
</evidence>
<dbReference type="CDD" id="cd00156">
    <property type="entry name" value="REC"/>
    <property type="match status" value="1"/>
</dbReference>
<dbReference type="InterPro" id="IPR011006">
    <property type="entry name" value="CheY-like_superfamily"/>
</dbReference>
<dbReference type="Proteomes" id="UP000324974">
    <property type="component" value="Chromosome"/>
</dbReference>
<dbReference type="RefSeq" id="WP_168219159.1">
    <property type="nucleotide sequence ID" value="NZ_CP042425.1"/>
</dbReference>
<evidence type="ECO:0000313" key="5">
    <source>
        <dbReference type="Proteomes" id="UP000324974"/>
    </source>
</evidence>
<dbReference type="GO" id="GO:0000160">
    <property type="term" value="P:phosphorelay signal transduction system"/>
    <property type="evidence" value="ECO:0007669"/>
    <property type="project" value="InterPro"/>
</dbReference>
<accession>A0A5C1AED1</accession>
<dbReference type="PROSITE" id="PS50110">
    <property type="entry name" value="RESPONSE_REGULATORY"/>
    <property type="match status" value="1"/>
</dbReference>
<name>A0A5C1AED1_9BACT</name>
<dbReference type="InterPro" id="IPR001789">
    <property type="entry name" value="Sig_transdc_resp-reg_receiver"/>
</dbReference>
<organism evidence="4 5">
    <name type="scientific">Limnoglobus roseus</name>
    <dbReference type="NCBI Taxonomy" id="2598579"/>
    <lineage>
        <taxon>Bacteria</taxon>
        <taxon>Pseudomonadati</taxon>
        <taxon>Planctomycetota</taxon>
        <taxon>Planctomycetia</taxon>
        <taxon>Gemmatales</taxon>
        <taxon>Gemmataceae</taxon>
        <taxon>Limnoglobus</taxon>
    </lineage>
</organism>
<dbReference type="SUPFAM" id="SSF52172">
    <property type="entry name" value="CheY-like"/>
    <property type="match status" value="1"/>
</dbReference>
<feature type="domain" description="Response regulatory" evidence="3">
    <location>
        <begin position="13"/>
        <end position="129"/>
    </location>
</feature>